<evidence type="ECO:0000313" key="2">
    <source>
        <dbReference type="EMBL" id="KAH1178718.1"/>
    </source>
</evidence>
<evidence type="ECO:0000313" key="3">
    <source>
        <dbReference type="Proteomes" id="UP000827986"/>
    </source>
</evidence>
<protein>
    <submittedName>
        <fullName evidence="2">Uncharacterized protein</fullName>
    </submittedName>
</protein>
<gene>
    <name evidence="2" type="ORF">KIL84_000049</name>
</gene>
<name>A0A9D3XG34_9SAUR</name>
<dbReference type="EMBL" id="JAHDVG010000473">
    <property type="protein sequence ID" value="KAH1178718.1"/>
    <property type="molecule type" value="Genomic_DNA"/>
</dbReference>
<feature type="region of interest" description="Disordered" evidence="1">
    <location>
        <begin position="27"/>
        <end position="60"/>
    </location>
</feature>
<sequence length="139" mass="14155">MVGVPGQGWALGRASLRPAAVGCSTVSSGTPPAMDGQALRWEPSKQKGAESPPSPACPIHAGHPAELAPCPALPATCVWVPAGEVPLSSSLALGTPLSLLPGQACYRTRILVALGAACRLQVLGPLVLYLSLSNKRCIL</sequence>
<reference evidence="2" key="1">
    <citation type="submission" date="2021-09" db="EMBL/GenBank/DDBJ databases">
        <title>The genome of Mauremys mutica provides insights into the evolution of semi-aquatic lifestyle.</title>
        <authorList>
            <person name="Gong S."/>
            <person name="Gao Y."/>
        </authorList>
    </citation>
    <scope>NUCLEOTIDE SEQUENCE</scope>
    <source>
        <strain evidence="2">MM-2020</strain>
        <tissue evidence="2">Muscle</tissue>
    </source>
</reference>
<accession>A0A9D3XG34</accession>
<proteinExistence type="predicted"/>
<comment type="caution">
    <text evidence="2">The sequence shown here is derived from an EMBL/GenBank/DDBJ whole genome shotgun (WGS) entry which is preliminary data.</text>
</comment>
<keyword evidence="3" id="KW-1185">Reference proteome</keyword>
<evidence type="ECO:0000256" key="1">
    <source>
        <dbReference type="SAM" id="MobiDB-lite"/>
    </source>
</evidence>
<dbReference type="Proteomes" id="UP000827986">
    <property type="component" value="Unassembled WGS sequence"/>
</dbReference>
<organism evidence="2 3">
    <name type="scientific">Mauremys mutica</name>
    <name type="common">yellowpond turtle</name>
    <dbReference type="NCBI Taxonomy" id="74926"/>
    <lineage>
        <taxon>Eukaryota</taxon>
        <taxon>Metazoa</taxon>
        <taxon>Chordata</taxon>
        <taxon>Craniata</taxon>
        <taxon>Vertebrata</taxon>
        <taxon>Euteleostomi</taxon>
        <taxon>Archelosauria</taxon>
        <taxon>Testudinata</taxon>
        <taxon>Testudines</taxon>
        <taxon>Cryptodira</taxon>
        <taxon>Durocryptodira</taxon>
        <taxon>Testudinoidea</taxon>
        <taxon>Geoemydidae</taxon>
        <taxon>Geoemydinae</taxon>
        <taxon>Mauremys</taxon>
    </lineage>
</organism>
<dbReference type="AlphaFoldDB" id="A0A9D3XG34"/>